<dbReference type="AlphaFoldDB" id="A0A9J6P1E6"/>
<proteinExistence type="predicted"/>
<evidence type="ECO:0000313" key="1">
    <source>
        <dbReference type="EMBL" id="MCM1989272.1"/>
    </source>
</evidence>
<accession>A0A9J6P1E6</accession>
<reference evidence="1" key="1">
    <citation type="journal article" date="2021" name="mSystems">
        <title>Bacteria and Archaea Synergistically Convert Glycine Betaine to Biogenic Methane in the Formosa Cold Seep of the South China Sea.</title>
        <authorList>
            <person name="Li L."/>
            <person name="Zhang W."/>
            <person name="Zhang S."/>
            <person name="Song L."/>
            <person name="Sun Q."/>
            <person name="Zhang H."/>
            <person name="Xiang H."/>
            <person name="Dong X."/>
        </authorList>
    </citation>
    <scope>NUCLEOTIDE SEQUENCE</scope>
    <source>
        <strain evidence="1">ZWT</strain>
    </source>
</reference>
<gene>
    <name evidence="1" type="ORF">KDK92_05920</name>
</gene>
<dbReference type="PANTHER" id="PTHR30298">
    <property type="entry name" value="H REPEAT-ASSOCIATED PREDICTED TRANSPOSASE"/>
    <property type="match status" value="1"/>
</dbReference>
<evidence type="ECO:0000313" key="2">
    <source>
        <dbReference type="Proteomes" id="UP001056429"/>
    </source>
</evidence>
<name>A0A9J6P1E6_9CLOT</name>
<protein>
    <submittedName>
        <fullName evidence="1">Transposase</fullName>
    </submittedName>
</protein>
<sequence length="86" mass="9966">MLKFLELKDTFVTIDAMGCQKSIAKNIEDKESVEHRYYIASINCNVEHFAKGVRKHWGIENKVHWVLDVSFSCKLGSHTSYSNEFI</sequence>
<dbReference type="EMBL" id="JAGSOJ010000001">
    <property type="protein sequence ID" value="MCM1989272.1"/>
    <property type="molecule type" value="Genomic_DNA"/>
</dbReference>
<organism evidence="1 2">
    <name type="scientific">Oceanirhabdus seepicola</name>
    <dbReference type="NCBI Taxonomy" id="2828781"/>
    <lineage>
        <taxon>Bacteria</taxon>
        <taxon>Bacillati</taxon>
        <taxon>Bacillota</taxon>
        <taxon>Clostridia</taxon>
        <taxon>Eubacteriales</taxon>
        <taxon>Clostridiaceae</taxon>
        <taxon>Oceanirhabdus</taxon>
    </lineage>
</organism>
<dbReference type="InterPro" id="IPR051698">
    <property type="entry name" value="Transposase_11-like"/>
</dbReference>
<reference evidence="1" key="2">
    <citation type="submission" date="2021-04" db="EMBL/GenBank/DDBJ databases">
        <authorList>
            <person name="Dong X."/>
        </authorList>
    </citation>
    <scope>NUCLEOTIDE SEQUENCE</scope>
    <source>
        <strain evidence="1">ZWT</strain>
    </source>
</reference>
<dbReference type="Proteomes" id="UP001056429">
    <property type="component" value="Unassembled WGS sequence"/>
</dbReference>
<dbReference type="PANTHER" id="PTHR30298:SF0">
    <property type="entry name" value="PROTEIN YBFL-RELATED"/>
    <property type="match status" value="1"/>
</dbReference>
<keyword evidence="2" id="KW-1185">Reference proteome</keyword>
<comment type="caution">
    <text evidence="1">The sequence shown here is derived from an EMBL/GenBank/DDBJ whole genome shotgun (WGS) entry which is preliminary data.</text>
</comment>
<dbReference type="RefSeq" id="WP_250858264.1">
    <property type="nucleotide sequence ID" value="NZ_JAGSOJ010000001.1"/>
</dbReference>